<reference evidence="3 4" key="1">
    <citation type="submission" date="2018-09" db="EMBL/GenBank/DDBJ databases">
        <authorList>
            <person name="Wang F."/>
        </authorList>
    </citation>
    <scope>NUCLEOTIDE SEQUENCE [LARGE SCALE GENOMIC DNA]</scope>
    <source>
        <strain evidence="3 4">PLHSC7-2</strain>
    </source>
</reference>
<dbReference type="PANTHER" id="PTHR11820">
    <property type="entry name" value="ACYLPYRUVASE"/>
    <property type="match status" value="1"/>
</dbReference>
<dbReference type="Proteomes" id="UP000283255">
    <property type="component" value="Unassembled WGS sequence"/>
</dbReference>
<keyword evidence="4" id="KW-1185">Reference proteome</keyword>
<proteinExistence type="predicted"/>
<organism evidence="3 4">
    <name type="scientific">Motilimonas pumila</name>
    <dbReference type="NCBI Taxonomy" id="2303987"/>
    <lineage>
        <taxon>Bacteria</taxon>
        <taxon>Pseudomonadati</taxon>
        <taxon>Pseudomonadota</taxon>
        <taxon>Gammaproteobacteria</taxon>
        <taxon>Alteromonadales</taxon>
        <taxon>Alteromonadales genera incertae sedis</taxon>
        <taxon>Motilimonas</taxon>
    </lineage>
</organism>
<evidence type="ECO:0000259" key="2">
    <source>
        <dbReference type="Pfam" id="PF01557"/>
    </source>
</evidence>
<sequence>MQHIQYQQLDLSPSKLVCIGRNYLAHIEELGNPVPKDMVFFLKPNSSISSELYGEENATIHYEAEICFMLQGQQAVAVAAGLDLTKRDLQAKLKAKGLPWERAKAFDGSAAFTDFIPFDPTAGELAIEFWIDGELRQAATEQLMIHNLESILTEAQTFLTLRDGDVVMTGTPAGVGPLIPGSRVHLKLIQGQQMLTEKRWQVLTREAG</sequence>
<dbReference type="PANTHER" id="PTHR11820:SF7">
    <property type="entry name" value="ACYLPYRUVASE FAHD1, MITOCHONDRIAL"/>
    <property type="match status" value="1"/>
</dbReference>
<gene>
    <name evidence="3" type="ORF">D1Z90_08090</name>
</gene>
<feature type="domain" description="Fumarylacetoacetase-like C-terminal" evidence="2">
    <location>
        <begin position="15"/>
        <end position="188"/>
    </location>
</feature>
<comment type="caution">
    <text evidence="3">The sequence shown here is derived from an EMBL/GenBank/DDBJ whole genome shotgun (WGS) entry which is preliminary data.</text>
</comment>
<name>A0A418YFX6_9GAMM</name>
<dbReference type="OrthoDB" id="9805307at2"/>
<evidence type="ECO:0000313" key="3">
    <source>
        <dbReference type="EMBL" id="RJG48443.1"/>
    </source>
</evidence>
<dbReference type="GO" id="GO:0018773">
    <property type="term" value="F:acetylpyruvate hydrolase activity"/>
    <property type="evidence" value="ECO:0007669"/>
    <property type="project" value="TreeGrafter"/>
</dbReference>
<protein>
    <submittedName>
        <fullName evidence="3">FAA hydrolase family protein</fullName>
    </submittedName>
</protein>
<evidence type="ECO:0000313" key="4">
    <source>
        <dbReference type="Proteomes" id="UP000283255"/>
    </source>
</evidence>
<dbReference type="RefSeq" id="WP_119910253.1">
    <property type="nucleotide sequence ID" value="NZ_QZCH01000008.1"/>
</dbReference>
<dbReference type="GO" id="GO:0046872">
    <property type="term" value="F:metal ion binding"/>
    <property type="evidence" value="ECO:0007669"/>
    <property type="project" value="UniProtKB-KW"/>
</dbReference>
<dbReference type="SUPFAM" id="SSF56529">
    <property type="entry name" value="FAH"/>
    <property type="match status" value="1"/>
</dbReference>
<evidence type="ECO:0000256" key="1">
    <source>
        <dbReference type="ARBA" id="ARBA00022723"/>
    </source>
</evidence>
<keyword evidence="3" id="KW-0378">Hydrolase</keyword>
<accession>A0A418YFX6</accession>
<reference evidence="3 4" key="2">
    <citation type="submission" date="2019-01" db="EMBL/GenBank/DDBJ databases">
        <title>Motilimonas pumilus sp. nov., isolated from the gut of sea cucumber (Apostichopus japonicus).</title>
        <authorList>
            <person name="Wang F.-Q."/>
            <person name="Ren L.-H."/>
            <person name="Lin Y.-W."/>
            <person name="Sun G.-H."/>
            <person name="Du Z.-J."/>
            <person name="Zhao J.-X."/>
            <person name="Liu X.-J."/>
            <person name="Liu L.-J."/>
        </authorList>
    </citation>
    <scope>NUCLEOTIDE SEQUENCE [LARGE SCALE GENOMIC DNA]</scope>
    <source>
        <strain evidence="3 4">PLHSC7-2</strain>
    </source>
</reference>
<dbReference type="Pfam" id="PF01557">
    <property type="entry name" value="FAA_hydrolase"/>
    <property type="match status" value="1"/>
</dbReference>
<dbReference type="Gene3D" id="3.90.850.10">
    <property type="entry name" value="Fumarylacetoacetase-like, C-terminal domain"/>
    <property type="match status" value="1"/>
</dbReference>
<dbReference type="InterPro" id="IPR036663">
    <property type="entry name" value="Fumarylacetoacetase_C_sf"/>
</dbReference>
<keyword evidence="1" id="KW-0479">Metal-binding</keyword>
<dbReference type="EMBL" id="QZCH01000008">
    <property type="protein sequence ID" value="RJG48443.1"/>
    <property type="molecule type" value="Genomic_DNA"/>
</dbReference>
<dbReference type="InterPro" id="IPR011234">
    <property type="entry name" value="Fumarylacetoacetase-like_C"/>
</dbReference>
<dbReference type="AlphaFoldDB" id="A0A418YFX6"/>